<dbReference type="Gene3D" id="2.40.30.10">
    <property type="entry name" value="Translation factors"/>
    <property type="match status" value="1"/>
</dbReference>
<dbReference type="PROSITE" id="PS00197">
    <property type="entry name" value="2FE2S_FER_1"/>
    <property type="match status" value="1"/>
</dbReference>
<feature type="domain" description="Succinate dehydogenase/fumarate reductase N-terminal" evidence="4">
    <location>
        <begin position="263"/>
        <end position="310"/>
    </location>
</feature>
<keyword evidence="6" id="KW-1185">Reference proteome</keyword>
<name>A0ABR7JMI1_9FIRM</name>
<dbReference type="PANTHER" id="PTHR43513:SF3">
    <property type="entry name" value="DIHYDROOROTATE DEHYDROGENASE B (NAD(+)), ELECTRON TRANSFER SUBUNIT-RELATED"/>
    <property type="match status" value="1"/>
</dbReference>
<dbReference type="InterPro" id="IPR025192">
    <property type="entry name" value="Succ_DH/fum_Rdtase_N"/>
</dbReference>
<organism evidence="5 6">
    <name type="scientific">Romboutsia faecis</name>
    <dbReference type="NCBI Taxonomy" id="2764597"/>
    <lineage>
        <taxon>Bacteria</taxon>
        <taxon>Bacillati</taxon>
        <taxon>Bacillota</taxon>
        <taxon>Clostridia</taxon>
        <taxon>Peptostreptococcales</taxon>
        <taxon>Peptostreptococcaceae</taxon>
        <taxon>Romboutsia</taxon>
    </lineage>
</organism>
<evidence type="ECO:0000256" key="2">
    <source>
        <dbReference type="ARBA" id="ARBA00009433"/>
    </source>
</evidence>
<dbReference type="InterPro" id="IPR012675">
    <property type="entry name" value="Beta-grasp_dom_sf"/>
</dbReference>
<protein>
    <recommendedName>
        <fullName evidence="4">Succinate dehydogenase/fumarate reductase N-terminal domain-containing protein</fullName>
    </recommendedName>
</protein>
<dbReference type="SUPFAM" id="SSF63380">
    <property type="entry name" value="Riboflavin synthase domain-like"/>
    <property type="match status" value="1"/>
</dbReference>
<evidence type="ECO:0000256" key="1">
    <source>
        <dbReference type="ARBA" id="ARBA00001927"/>
    </source>
</evidence>
<comment type="cofactor">
    <cofactor evidence="1">
        <name>[3Fe-4S] cluster</name>
        <dbReference type="ChEBI" id="CHEBI:21137"/>
    </cofactor>
</comment>
<dbReference type="InterPro" id="IPR017938">
    <property type="entry name" value="Riboflavin_synthase-like_b-brl"/>
</dbReference>
<accession>A0ABR7JMI1</accession>
<evidence type="ECO:0000313" key="5">
    <source>
        <dbReference type="EMBL" id="MBC5996151.1"/>
    </source>
</evidence>
<dbReference type="PANTHER" id="PTHR43513">
    <property type="entry name" value="DIHYDROOROTATE DEHYDROGENASE B (NAD(+)), ELECTRON TRANSFER SUBUNIT"/>
    <property type="match status" value="1"/>
</dbReference>
<proteinExistence type="inferred from homology"/>
<sequence length="317" mass="35434">MYRGNNKICVDCGSQYCPCHLAYTGDCIKCSLIRGEKTCDCAWQGICVYNEVQHSNEKLVNERKEYSCDILEKSEIAEDLFLVKIKIPKNLAKHLCSPGAYVLLKSKNRESAIFNTPISVMNVDAENSILEVVIKQVGIKTKTLLNFEDAIVKGPYFNGIFGVDKICKIKNSNCLVGLSGLSQVNSINVVRKLLENKNTVEVFINKNSIILEEVTEKLNNLGVNIHIIDIEEDKNFILDYIKRNNVSLVYSGGYNNFNKYMKELVDSVNKEIELAIANNNLICCGEGICGACTVNLNGERVKSCKAQINSRNLLDIL</sequence>
<comment type="similarity">
    <text evidence="2">Belongs to the succinate dehydrogenase/fumarate reductase iron-sulfur protein family.</text>
</comment>
<comment type="caution">
    <text evidence="5">The sequence shown here is derived from an EMBL/GenBank/DDBJ whole genome shotgun (WGS) entry which is preliminary data.</text>
</comment>
<dbReference type="Gene3D" id="3.10.20.30">
    <property type="match status" value="1"/>
</dbReference>
<comment type="cofactor">
    <cofactor evidence="3">
        <name>[2Fe-2S] cluster</name>
        <dbReference type="ChEBI" id="CHEBI:190135"/>
    </cofactor>
</comment>
<dbReference type="InterPro" id="IPR036010">
    <property type="entry name" value="2Fe-2S_ferredoxin-like_sf"/>
</dbReference>
<reference evidence="5 6" key="1">
    <citation type="submission" date="2020-08" db="EMBL/GenBank/DDBJ databases">
        <authorList>
            <person name="Liu C."/>
            <person name="Sun Q."/>
        </authorList>
    </citation>
    <scope>NUCLEOTIDE SEQUENCE [LARGE SCALE GENOMIC DNA]</scope>
    <source>
        <strain evidence="5 6">NSJ-18</strain>
    </source>
</reference>
<gene>
    <name evidence="5" type="ORF">H8923_05200</name>
</gene>
<dbReference type="EMBL" id="JACRWE010000002">
    <property type="protein sequence ID" value="MBC5996151.1"/>
    <property type="molecule type" value="Genomic_DNA"/>
</dbReference>
<dbReference type="Pfam" id="PF13085">
    <property type="entry name" value="Fer2_3"/>
    <property type="match status" value="1"/>
</dbReference>
<dbReference type="InterPro" id="IPR050353">
    <property type="entry name" value="PyrK_electron_transfer"/>
</dbReference>
<evidence type="ECO:0000259" key="4">
    <source>
        <dbReference type="Pfam" id="PF13085"/>
    </source>
</evidence>
<evidence type="ECO:0000313" key="6">
    <source>
        <dbReference type="Proteomes" id="UP000609849"/>
    </source>
</evidence>
<dbReference type="SUPFAM" id="SSF54292">
    <property type="entry name" value="2Fe-2S ferredoxin-like"/>
    <property type="match status" value="1"/>
</dbReference>
<dbReference type="Proteomes" id="UP000609849">
    <property type="component" value="Unassembled WGS sequence"/>
</dbReference>
<dbReference type="InterPro" id="IPR006058">
    <property type="entry name" value="2Fe2S_fd_BS"/>
</dbReference>
<evidence type="ECO:0000256" key="3">
    <source>
        <dbReference type="ARBA" id="ARBA00034078"/>
    </source>
</evidence>